<accession>A0A6J4KUA9</accession>
<dbReference type="AlphaFoldDB" id="A0A6J4KUA9"/>
<organism evidence="1">
    <name type="scientific">uncultured Leptolyngbya sp</name>
    <dbReference type="NCBI Taxonomy" id="332963"/>
    <lineage>
        <taxon>Bacteria</taxon>
        <taxon>Bacillati</taxon>
        <taxon>Cyanobacteriota</taxon>
        <taxon>Cyanophyceae</taxon>
        <taxon>Leptolyngbyales</taxon>
        <taxon>Leptolyngbyaceae</taxon>
        <taxon>Leptolyngbya group</taxon>
        <taxon>Leptolyngbya</taxon>
        <taxon>environmental samples</taxon>
    </lineage>
</organism>
<dbReference type="EMBL" id="CADCTY010000332">
    <property type="protein sequence ID" value="CAA9311635.1"/>
    <property type="molecule type" value="Genomic_DNA"/>
</dbReference>
<sequence length="74" mass="8190">MREWVKAASRPLAKPGATKQRALPFSDRKEGLSQHWGDSVYRGLEVSGAFVFRRRGCRVALRGALPCPPSLLPV</sequence>
<gene>
    <name evidence="1" type="ORF">AVDCRST_MAG94-991</name>
</gene>
<protein>
    <submittedName>
        <fullName evidence="1">Uncharacterized protein</fullName>
    </submittedName>
</protein>
<proteinExistence type="predicted"/>
<reference evidence="1" key="1">
    <citation type="submission" date="2020-02" db="EMBL/GenBank/DDBJ databases">
        <authorList>
            <person name="Meier V. D."/>
        </authorList>
    </citation>
    <scope>NUCLEOTIDE SEQUENCE</scope>
    <source>
        <strain evidence="1">AVDCRST_MAG94</strain>
    </source>
</reference>
<name>A0A6J4KUA9_9CYAN</name>
<evidence type="ECO:0000313" key="1">
    <source>
        <dbReference type="EMBL" id="CAA9311635.1"/>
    </source>
</evidence>